<organism evidence="8 9">
    <name type="scientific">Mycena albidolilacea</name>
    <dbReference type="NCBI Taxonomy" id="1033008"/>
    <lineage>
        <taxon>Eukaryota</taxon>
        <taxon>Fungi</taxon>
        <taxon>Dikarya</taxon>
        <taxon>Basidiomycota</taxon>
        <taxon>Agaricomycotina</taxon>
        <taxon>Agaricomycetes</taxon>
        <taxon>Agaricomycetidae</taxon>
        <taxon>Agaricales</taxon>
        <taxon>Marasmiineae</taxon>
        <taxon>Mycenaceae</taxon>
        <taxon>Mycena</taxon>
    </lineage>
</organism>
<dbReference type="Gene3D" id="3.40.50.300">
    <property type="entry name" value="P-loop containing nucleotide triphosphate hydrolases"/>
    <property type="match status" value="1"/>
</dbReference>
<dbReference type="GO" id="GO:0005737">
    <property type="term" value="C:cytoplasm"/>
    <property type="evidence" value="ECO:0007669"/>
    <property type="project" value="TreeGrafter"/>
</dbReference>
<dbReference type="GO" id="GO:0003924">
    <property type="term" value="F:GTPase activity"/>
    <property type="evidence" value="ECO:0007669"/>
    <property type="project" value="InterPro"/>
</dbReference>
<dbReference type="InterPro" id="IPR011025">
    <property type="entry name" value="GproteinA_insert"/>
</dbReference>
<dbReference type="PANTHER" id="PTHR10218">
    <property type="entry name" value="GTP-BINDING PROTEIN ALPHA SUBUNIT"/>
    <property type="match status" value="1"/>
</dbReference>
<dbReference type="EMBL" id="JARIHO010000014">
    <property type="protein sequence ID" value="KAJ7350340.1"/>
    <property type="molecule type" value="Genomic_DNA"/>
</dbReference>
<dbReference type="InterPro" id="IPR001019">
    <property type="entry name" value="Gprotein_alpha_su"/>
</dbReference>
<reference evidence="8" key="1">
    <citation type="submission" date="2023-03" db="EMBL/GenBank/DDBJ databases">
        <title>Massive genome expansion in bonnet fungi (Mycena s.s.) driven by repeated elements and novel gene families across ecological guilds.</title>
        <authorList>
            <consortium name="Lawrence Berkeley National Laboratory"/>
            <person name="Harder C.B."/>
            <person name="Miyauchi S."/>
            <person name="Viragh M."/>
            <person name="Kuo A."/>
            <person name="Thoen E."/>
            <person name="Andreopoulos B."/>
            <person name="Lu D."/>
            <person name="Skrede I."/>
            <person name="Drula E."/>
            <person name="Henrissat B."/>
            <person name="Morin E."/>
            <person name="Kohler A."/>
            <person name="Barry K."/>
            <person name="LaButti K."/>
            <person name="Morin E."/>
            <person name="Salamov A."/>
            <person name="Lipzen A."/>
            <person name="Mereny Z."/>
            <person name="Hegedus B."/>
            <person name="Baldrian P."/>
            <person name="Stursova M."/>
            <person name="Weitz H."/>
            <person name="Taylor A."/>
            <person name="Grigoriev I.V."/>
            <person name="Nagy L.G."/>
            <person name="Martin F."/>
            <person name="Kauserud H."/>
        </authorList>
    </citation>
    <scope>NUCLEOTIDE SEQUENCE</scope>
    <source>
        <strain evidence="8">CBHHK002</strain>
    </source>
</reference>
<comment type="caution">
    <text evidence="8">The sequence shown here is derived from an EMBL/GenBank/DDBJ whole genome shotgun (WGS) entry which is preliminary data.</text>
</comment>
<evidence type="ECO:0000256" key="6">
    <source>
        <dbReference type="PIRSR" id="PIRSR601019-2"/>
    </source>
</evidence>
<dbReference type="GO" id="GO:0001664">
    <property type="term" value="F:G protein-coupled receptor binding"/>
    <property type="evidence" value="ECO:0007669"/>
    <property type="project" value="TreeGrafter"/>
</dbReference>
<dbReference type="SUPFAM" id="SSF47895">
    <property type="entry name" value="Transducin (alpha subunit), insertion domain"/>
    <property type="match status" value="1"/>
</dbReference>
<dbReference type="SUPFAM" id="SSF52540">
    <property type="entry name" value="P-loop containing nucleoside triphosphate hydrolases"/>
    <property type="match status" value="1"/>
</dbReference>
<keyword evidence="6" id="KW-0460">Magnesium</keyword>
<dbReference type="AlphaFoldDB" id="A0AAD7A5Y7"/>
<sequence length="471" mass="52674">MKFGPTPKSKDLENGPRRMMGDVDPLSFLTAPPANETPEDRDARLHAEREAKKRSDLIDQELARQRTSDKKTGKPVKILLLGQSESDFQLINSPKAFKAERTSWRAVVHLNVVRSIRLIVGALQEAEAYASSQAPIQPDDPVYPALTPELLTLKMRLLPLQQVEEALLGKLTPGAKLSKAYTAIPDDAPSPSSTPQEVSVHSAAPWKGAFSRLMNNVRSSVDGPEVNEPQDSRDARQLLHACSEDMIRLWNDPTVKEVLKAHRLRLEDMAGFFLDSIERVTALSYEPTDDDILKARLKTLGVSEHHFNLKAGNLVPQSWIVVPYFDDMDAIIFLAPLSCFDQVLAEDETVNRLEDSILLWKTIVSSPLLKQTSLILFLNKCDILKAKLQSGQKFSEYVVSYGDRPNDFDHCSQCAASITQDQAMIAKQFSLEPRGFYTYFTSVTDVQSTADILGSVRDMLVRQNLTRSRLV</sequence>
<protein>
    <submittedName>
        <fullName evidence="8">Guanine nucleotide binding protein, alpha subunit</fullName>
    </submittedName>
</protein>
<dbReference type="Proteomes" id="UP001218218">
    <property type="component" value="Unassembled WGS sequence"/>
</dbReference>
<dbReference type="SMART" id="SM00275">
    <property type="entry name" value="G_alpha"/>
    <property type="match status" value="1"/>
</dbReference>
<feature type="binding site" evidence="5">
    <location>
        <begin position="293"/>
        <end position="299"/>
    </location>
    <ligand>
        <name>GTP</name>
        <dbReference type="ChEBI" id="CHEBI:37565"/>
    </ligand>
</feature>
<feature type="binding site" evidence="5">
    <location>
        <begin position="379"/>
        <end position="382"/>
    </location>
    <ligand>
        <name>GTP</name>
        <dbReference type="ChEBI" id="CHEBI:37565"/>
    </ligand>
</feature>
<evidence type="ECO:0000256" key="3">
    <source>
        <dbReference type="ARBA" id="ARBA00023134"/>
    </source>
</evidence>
<gene>
    <name evidence="8" type="ORF">DFH08DRAFT_913563</name>
</gene>
<dbReference type="GO" id="GO:0005834">
    <property type="term" value="C:heterotrimeric G-protein complex"/>
    <property type="evidence" value="ECO:0007669"/>
    <property type="project" value="TreeGrafter"/>
</dbReference>
<dbReference type="GO" id="GO:0005525">
    <property type="term" value="F:GTP binding"/>
    <property type="evidence" value="ECO:0007669"/>
    <property type="project" value="UniProtKB-KW"/>
</dbReference>
<keyword evidence="2 5" id="KW-0547">Nucleotide-binding</keyword>
<feature type="compositionally biased region" description="Basic and acidic residues" evidence="7">
    <location>
        <begin position="8"/>
        <end position="21"/>
    </location>
</feature>
<evidence type="ECO:0000256" key="1">
    <source>
        <dbReference type="ARBA" id="ARBA00022723"/>
    </source>
</evidence>
<keyword evidence="4" id="KW-0807">Transducer</keyword>
<evidence type="ECO:0000256" key="5">
    <source>
        <dbReference type="PIRSR" id="PIRSR601019-1"/>
    </source>
</evidence>
<dbReference type="PROSITE" id="PS51882">
    <property type="entry name" value="G_ALPHA"/>
    <property type="match status" value="1"/>
</dbReference>
<name>A0AAD7A5Y7_9AGAR</name>
<evidence type="ECO:0000313" key="9">
    <source>
        <dbReference type="Proteomes" id="UP001218218"/>
    </source>
</evidence>
<feature type="region of interest" description="Disordered" evidence="7">
    <location>
        <begin position="1"/>
        <end position="70"/>
    </location>
</feature>
<proteinExistence type="predicted"/>
<accession>A0AAD7A5Y7</accession>
<dbReference type="GO" id="GO:0046872">
    <property type="term" value="F:metal ion binding"/>
    <property type="evidence" value="ECO:0007669"/>
    <property type="project" value="UniProtKB-KW"/>
</dbReference>
<evidence type="ECO:0000313" key="8">
    <source>
        <dbReference type="EMBL" id="KAJ7350340.1"/>
    </source>
</evidence>
<dbReference type="PRINTS" id="PR00318">
    <property type="entry name" value="GPROTEINA"/>
</dbReference>
<keyword evidence="3 5" id="KW-0342">GTP-binding</keyword>
<dbReference type="PANTHER" id="PTHR10218:SF360">
    <property type="entry name" value="GUANINE NUCLEOTIDE-BINDING PROTEIN SUBUNIT ALPHA HOMOLOG"/>
    <property type="match status" value="1"/>
</dbReference>
<dbReference type="FunFam" id="3.40.50.300:FF:000692">
    <property type="entry name" value="Guanine nucleotide-binding protein subunit alpha"/>
    <property type="match status" value="1"/>
</dbReference>
<dbReference type="InterPro" id="IPR027417">
    <property type="entry name" value="P-loop_NTPase"/>
</dbReference>
<evidence type="ECO:0000256" key="2">
    <source>
        <dbReference type="ARBA" id="ARBA00022741"/>
    </source>
</evidence>
<feature type="binding site" evidence="6">
    <location>
        <position position="299"/>
    </location>
    <ligand>
        <name>Mg(2+)</name>
        <dbReference type="ChEBI" id="CHEBI:18420"/>
    </ligand>
</feature>
<dbReference type="GO" id="GO:0007188">
    <property type="term" value="P:adenylate cyclase-modulating G protein-coupled receptor signaling pathway"/>
    <property type="evidence" value="ECO:0007669"/>
    <property type="project" value="TreeGrafter"/>
</dbReference>
<keyword evidence="9" id="KW-1185">Reference proteome</keyword>
<dbReference type="Gene3D" id="1.10.400.10">
    <property type="entry name" value="GI Alpha 1, domain 2-like"/>
    <property type="match status" value="1"/>
</dbReference>
<keyword evidence="1 6" id="KW-0479">Metal-binding</keyword>
<feature type="compositionally biased region" description="Basic and acidic residues" evidence="7">
    <location>
        <begin position="38"/>
        <end position="70"/>
    </location>
</feature>
<dbReference type="GO" id="GO:0031683">
    <property type="term" value="F:G-protein beta/gamma-subunit complex binding"/>
    <property type="evidence" value="ECO:0007669"/>
    <property type="project" value="InterPro"/>
</dbReference>
<dbReference type="Pfam" id="PF00503">
    <property type="entry name" value="G-alpha"/>
    <property type="match status" value="1"/>
</dbReference>
<evidence type="ECO:0000256" key="4">
    <source>
        <dbReference type="ARBA" id="ARBA00023224"/>
    </source>
</evidence>
<evidence type="ECO:0000256" key="7">
    <source>
        <dbReference type="SAM" id="MobiDB-lite"/>
    </source>
</evidence>